<dbReference type="RefSeq" id="WP_309636739.1">
    <property type="nucleotide sequence ID" value="NZ_JARWAL010000008.1"/>
</dbReference>
<dbReference type="SMART" id="SM00450">
    <property type="entry name" value="RHOD"/>
    <property type="match status" value="1"/>
</dbReference>
<evidence type="ECO:0000256" key="1">
    <source>
        <dbReference type="ARBA" id="ARBA00023266"/>
    </source>
</evidence>
<comment type="catalytic activity">
    <reaction evidence="2">
        <text>5-methylaminomethyl-2-thiouridine(34) in tRNA + selenophosphate + (2E)-geranyl diphosphate + H2O + H(+) = 5-methylaminomethyl-2-selenouridine(34) in tRNA + (2E)-thiogeraniol + phosphate + diphosphate</text>
        <dbReference type="Rhea" id="RHEA:42716"/>
        <dbReference type="Rhea" id="RHEA-COMP:10195"/>
        <dbReference type="Rhea" id="RHEA-COMP:10196"/>
        <dbReference type="ChEBI" id="CHEBI:15377"/>
        <dbReference type="ChEBI" id="CHEBI:15378"/>
        <dbReference type="ChEBI" id="CHEBI:16144"/>
        <dbReference type="ChEBI" id="CHEBI:33019"/>
        <dbReference type="ChEBI" id="CHEBI:43474"/>
        <dbReference type="ChEBI" id="CHEBI:58057"/>
        <dbReference type="ChEBI" id="CHEBI:74455"/>
        <dbReference type="ChEBI" id="CHEBI:82743"/>
        <dbReference type="ChEBI" id="CHEBI:143703"/>
        <dbReference type="EC" id="2.9.1.3"/>
    </reaction>
</comment>
<proteinExistence type="inferred from homology"/>
<dbReference type="Pfam" id="PF26341">
    <property type="entry name" value="AAA_SelU"/>
    <property type="match status" value="1"/>
</dbReference>
<dbReference type="SUPFAM" id="SSF52821">
    <property type="entry name" value="Rhodanese/Cell cycle control phosphatase"/>
    <property type="match status" value="1"/>
</dbReference>
<dbReference type="EMBL" id="JARWAL010000008">
    <property type="protein sequence ID" value="MDR5893079.1"/>
    <property type="molecule type" value="Genomic_DNA"/>
</dbReference>
<comment type="subunit">
    <text evidence="2">Monomer.</text>
</comment>
<evidence type="ECO:0000313" key="5">
    <source>
        <dbReference type="Proteomes" id="UP001252270"/>
    </source>
</evidence>
<dbReference type="PANTHER" id="PTHR30401">
    <property type="entry name" value="TRNA 2-SELENOURIDINE SYNTHASE"/>
    <property type="match status" value="1"/>
</dbReference>
<evidence type="ECO:0000313" key="4">
    <source>
        <dbReference type="EMBL" id="MDR5893079.1"/>
    </source>
</evidence>
<name>A0ABU1GM79_9GAMM</name>
<feature type="active site" description="S-selanylcysteine intermediate" evidence="2">
    <location>
        <position position="97"/>
    </location>
</feature>
<dbReference type="Proteomes" id="UP001252270">
    <property type="component" value="Unassembled WGS sequence"/>
</dbReference>
<dbReference type="Pfam" id="PF00581">
    <property type="entry name" value="Rhodanese"/>
    <property type="match status" value="1"/>
</dbReference>
<dbReference type="InterPro" id="IPR058840">
    <property type="entry name" value="AAA_SelU"/>
</dbReference>
<comment type="catalytic activity">
    <reaction evidence="2">
        <text>5-methylaminomethyl-2-(Se-phospho)selenouridine(34) in tRNA + H2O = 5-methylaminomethyl-2-selenouridine(34) in tRNA + phosphate</text>
        <dbReference type="Rhea" id="RHEA:60176"/>
        <dbReference type="Rhea" id="RHEA-COMP:10196"/>
        <dbReference type="Rhea" id="RHEA-COMP:15523"/>
        <dbReference type="ChEBI" id="CHEBI:15377"/>
        <dbReference type="ChEBI" id="CHEBI:43474"/>
        <dbReference type="ChEBI" id="CHEBI:82743"/>
        <dbReference type="ChEBI" id="CHEBI:143702"/>
    </reaction>
</comment>
<comment type="catalytic activity">
    <reaction evidence="2">
        <text>5-methylaminomethyl-2-thiouridine(34) in tRNA + (2E)-geranyl diphosphate = 5-methylaminomethyl-S-(2E)-geranyl-thiouridine(34) in tRNA + diphosphate</text>
        <dbReference type="Rhea" id="RHEA:14085"/>
        <dbReference type="Rhea" id="RHEA-COMP:10195"/>
        <dbReference type="Rhea" id="RHEA-COMP:14654"/>
        <dbReference type="ChEBI" id="CHEBI:33019"/>
        <dbReference type="ChEBI" id="CHEBI:58057"/>
        <dbReference type="ChEBI" id="CHEBI:74455"/>
        <dbReference type="ChEBI" id="CHEBI:140632"/>
    </reaction>
</comment>
<dbReference type="NCBIfam" id="NF008751">
    <property type="entry name" value="PRK11784.1-3"/>
    <property type="match status" value="1"/>
</dbReference>
<dbReference type="NCBIfam" id="TIGR03167">
    <property type="entry name" value="tRNA_sel_U_synt"/>
    <property type="match status" value="1"/>
</dbReference>
<comment type="similarity">
    <text evidence="2">Belongs to the SelU family.</text>
</comment>
<comment type="catalytic activity">
    <reaction evidence="2">
        <text>5-methylaminomethyl-S-(2E)-geranyl-thiouridine(34) in tRNA + selenophosphate + H(+) = 5-methylaminomethyl-2-(Se-phospho)selenouridine(34) in tRNA + (2E)-thiogeraniol</text>
        <dbReference type="Rhea" id="RHEA:60172"/>
        <dbReference type="Rhea" id="RHEA-COMP:14654"/>
        <dbReference type="Rhea" id="RHEA-COMP:15523"/>
        <dbReference type="ChEBI" id="CHEBI:15378"/>
        <dbReference type="ChEBI" id="CHEBI:16144"/>
        <dbReference type="ChEBI" id="CHEBI:140632"/>
        <dbReference type="ChEBI" id="CHEBI:143702"/>
        <dbReference type="ChEBI" id="CHEBI:143703"/>
    </reaction>
</comment>
<comment type="function">
    <text evidence="2">Involved in the post-transcriptional modification of the uridine at the wobble position (U34) of tRNA(Lys), tRNA(Glu) and tRNA(Gln). Catalyzes the conversion of 2-thiouridine (S2U-RNA) to 2-selenouridine (Se2U-RNA). Acts in a two-step process involving geranylation of 2-thiouridine (S2U) to S-geranyl-2-thiouridine (geS2U) and subsequent selenation of the latter derivative to 2-selenouridine (Se2U) in the tRNA chain.</text>
</comment>
<dbReference type="Gene3D" id="3.40.250.10">
    <property type="entry name" value="Rhodanese-like domain"/>
    <property type="match status" value="1"/>
</dbReference>
<keyword evidence="5" id="KW-1185">Reference proteome</keyword>
<dbReference type="GO" id="GO:0016740">
    <property type="term" value="F:transferase activity"/>
    <property type="evidence" value="ECO:0007669"/>
    <property type="project" value="UniProtKB-KW"/>
</dbReference>
<evidence type="ECO:0000256" key="2">
    <source>
        <dbReference type="HAMAP-Rule" id="MF_01622"/>
    </source>
</evidence>
<dbReference type="HAMAP" id="MF_01622">
    <property type="entry name" value="tRNA_sel_U_synth"/>
    <property type="match status" value="1"/>
</dbReference>
<keyword evidence="2 4" id="KW-0808">Transferase</keyword>
<dbReference type="PANTHER" id="PTHR30401:SF0">
    <property type="entry name" value="TRNA 2-SELENOURIDINE SYNTHASE"/>
    <property type="match status" value="1"/>
</dbReference>
<organism evidence="4 5">
    <name type="scientific">Halomonas mongoliensis</name>
    <dbReference type="NCBI Taxonomy" id="321265"/>
    <lineage>
        <taxon>Bacteria</taxon>
        <taxon>Pseudomonadati</taxon>
        <taxon>Pseudomonadota</taxon>
        <taxon>Gammaproteobacteria</taxon>
        <taxon>Oceanospirillales</taxon>
        <taxon>Halomonadaceae</taxon>
        <taxon>Halomonas</taxon>
    </lineage>
</organism>
<dbReference type="PROSITE" id="PS50206">
    <property type="entry name" value="RHODANESE_3"/>
    <property type="match status" value="1"/>
</dbReference>
<dbReference type="EC" id="2.9.1.3" evidence="2"/>
<accession>A0ABU1GM79</accession>
<feature type="domain" description="Rhodanese" evidence="3">
    <location>
        <begin position="14"/>
        <end position="134"/>
    </location>
</feature>
<dbReference type="InterPro" id="IPR017582">
    <property type="entry name" value="SelU"/>
</dbReference>
<dbReference type="InterPro" id="IPR001763">
    <property type="entry name" value="Rhodanese-like_dom"/>
</dbReference>
<reference evidence="4 5" key="1">
    <citation type="submission" date="2023-04" db="EMBL/GenBank/DDBJ databases">
        <title>A long-awaited taxogenomic arrangement of the family Halomonadaceae.</title>
        <authorList>
            <person name="De La Haba R."/>
            <person name="Chuvochina M."/>
            <person name="Wittouck S."/>
            <person name="Arahal D.R."/>
            <person name="Sanchez-Porro C."/>
            <person name="Hugenholtz P."/>
            <person name="Ventosa A."/>
        </authorList>
    </citation>
    <scope>NUCLEOTIDE SEQUENCE [LARGE SCALE GENOMIC DNA]</scope>
    <source>
        <strain evidence="4 5">DSM 17332</strain>
    </source>
</reference>
<keyword evidence="1 2" id="KW-0711">Selenium</keyword>
<protein>
    <recommendedName>
        <fullName evidence="2">tRNA 2-selenouridine synthase</fullName>
        <ecNumber evidence="2">2.9.1.3</ecNumber>
    </recommendedName>
</protein>
<evidence type="ECO:0000259" key="3">
    <source>
        <dbReference type="PROSITE" id="PS50206"/>
    </source>
</evidence>
<dbReference type="InterPro" id="IPR036873">
    <property type="entry name" value="Rhodanese-like_dom_sf"/>
</dbReference>
<sequence length="378" mass="42166">MSELPLVAPDLGLLSERRVLIDVRAPVEFAQGALPGAVNLPLMEDEERRLVGIEYKQRGQQAAIELGQRLVSGDIKAARVNAWLEALEAHPEAIVYCFRGGLRSQIAQQWIQEAGVTRPRIRGGWKAMRQALCARIDAAADQPLLVVGGLTGCAKTALIQTLDNGLDLEGCARHKGSAFGRHPLPAPSQIDFEHAMGLRLLSLPGPVVVEDESRHIGAANLPLSFWRAMEKAPRLRVEMPLDWRLAQIHKDYIDDLWEVYRHQCGEWLGWALMRKQLAGALGRLRKRLGSARLARLQRLQQLAFREHERGNRQAHEAWLAPLLTEYYDPMYRYQLERHPEQHFLHVGDWESCLAAAREWSAAQAAEGSAAGARVGAAG</sequence>
<comment type="caution">
    <text evidence="4">The sequence shown here is derived from an EMBL/GenBank/DDBJ whole genome shotgun (WGS) entry which is preliminary data.</text>
</comment>
<gene>
    <name evidence="4" type="primary">mnmH</name>
    <name evidence="2" type="synonym">selU</name>
    <name evidence="4" type="ORF">QC820_09630</name>
</gene>